<feature type="coiled-coil region" evidence="1">
    <location>
        <begin position="521"/>
        <end position="548"/>
    </location>
</feature>
<dbReference type="Proteomes" id="UP000232638">
    <property type="component" value="Chromosome"/>
</dbReference>
<dbReference type="InterPro" id="IPR003395">
    <property type="entry name" value="RecF/RecN/SMC_N"/>
</dbReference>
<dbReference type="PANTHER" id="PTHR32182">
    <property type="entry name" value="DNA REPLICATION AND REPAIR PROTEIN RECF"/>
    <property type="match status" value="1"/>
</dbReference>
<evidence type="ECO:0000256" key="1">
    <source>
        <dbReference type="SAM" id="Coils"/>
    </source>
</evidence>
<name>A0A2K8U8B7_9GAMM</name>
<organism evidence="3 4">
    <name type="scientific">Candidatus Thiodictyon syntrophicum</name>
    <dbReference type="NCBI Taxonomy" id="1166950"/>
    <lineage>
        <taxon>Bacteria</taxon>
        <taxon>Pseudomonadati</taxon>
        <taxon>Pseudomonadota</taxon>
        <taxon>Gammaproteobacteria</taxon>
        <taxon>Chromatiales</taxon>
        <taxon>Chromatiaceae</taxon>
        <taxon>Thiodictyon</taxon>
    </lineage>
</organism>
<accession>A0A2K8U8B7</accession>
<dbReference type="SUPFAM" id="SSF52540">
    <property type="entry name" value="P-loop containing nucleoside triphosphate hydrolases"/>
    <property type="match status" value="1"/>
</dbReference>
<feature type="domain" description="RecF/RecN/SMC N-terminal" evidence="2">
    <location>
        <begin position="85"/>
        <end position="723"/>
    </location>
</feature>
<dbReference type="EMBL" id="CP020370">
    <property type="protein sequence ID" value="AUB81794.1"/>
    <property type="molecule type" value="Genomic_DNA"/>
</dbReference>
<reference evidence="3 4" key="1">
    <citation type="submission" date="2017-03" db="EMBL/GenBank/DDBJ databases">
        <title>Complete genome sequence of Candidatus 'Thiodictyon syntrophicum' sp. nov. strain Cad16T, a photolithoautotroph purple sulfur bacterium isolated from an alpine meromictic lake.</title>
        <authorList>
            <person name="Luedin S.M."/>
            <person name="Pothier J.F."/>
            <person name="Danza F."/>
            <person name="Storelli N."/>
            <person name="Wittwer M."/>
            <person name="Tonolla M."/>
        </authorList>
    </citation>
    <scope>NUCLEOTIDE SEQUENCE [LARGE SCALE GENOMIC DNA]</scope>
    <source>
        <strain evidence="3 4">Cad16T</strain>
    </source>
</reference>
<protein>
    <recommendedName>
        <fullName evidence="2">RecF/RecN/SMC N-terminal domain-containing protein</fullName>
    </recommendedName>
</protein>
<gene>
    <name evidence="3" type="ORF">THSYN_13035</name>
</gene>
<evidence type="ECO:0000259" key="2">
    <source>
        <dbReference type="Pfam" id="PF02463"/>
    </source>
</evidence>
<dbReference type="GO" id="GO:0000731">
    <property type="term" value="P:DNA synthesis involved in DNA repair"/>
    <property type="evidence" value="ECO:0007669"/>
    <property type="project" value="TreeGrafter"/>
</dbReference>
<dbReference type="RefSeq" id="WP_100919551.1">
    <property type="nucleotide sequence ID" value="NZ_CP020370.1"/>
</dbReference>
<proteinExistence type="predicted"/>
<dbReference type="KEGG" id="tsy:THSYN_13035"/>
<dbReference type="Pfam" id="PF02463">
    <property type="entry name" value="SMC_N"/>
    <property type="match status" value="1"/>
</dbReference>
<keyword evidence="4" id="KW-1185">Reference proteome</keyword>
<evidence type="ECO:0000313" key="3">
    <source>
        <dbReference type="EMBL" id="AUB81794.1"/>
    </source>
</evidence>
<evidence type="ECO:0000313" key="4">
    <source>
        <dbReference type="Proteomes" id="UP000232638"/>
    </source>
</evidence>
<keyword evidence="1" id="KW-0175">Coiled coil</keyword>
<dbReference type="AlphaFoldDB" id="A0A2K8U8B7"/>
<dbReference type="InterPro" id="IPR027417">
    <property type="entry name" value="P-loop_NTPase"/>
</dbReference>
<dbReference type="GO" id="GO:0006302">
    <property type="term" value="P:double-strand break repair"/>
    <property type="evidence" value="ECO:0007669"/>
    <property type="project" value="TreeGrafter"/>
</dbReference>
<dbReference type="OrthoDB" id="103556at2"/>
<sequence length="889" mass="99930">MSETVRQEFFRWIRSLDAGVLGDAQRKLLNIYITHFDTLEPLGTAGGRRTKKISELIQAQHATLSATLPNLNELQTTASTRADRITELEIGPFRGFKSKEKFIFDKKYTFLYGPNGSGKSSFCEGLEYALLGDIEEAVARRIALPDYIRNTETNSARPPIAYGQVSKQKTSIPQNHLLYRFCFVEKNRIDGFARITAATAGVQKDRIATLFGLDAFSEFVDGFTDNFQQYLPLEPIKGKAFETEHDAHVANTVRLEQLCKDIERNDARLQTLIAALAVPGITSLEDIRHFLIGADGVSGTINQLQQDKAEQIPEDISLESLRQLPEEISNMQYHLELLESDLAKFQTRSSEVNFKGLYSALTAIADSAERDQFLCPACKTPLSQVTVDPFANARNELSRLKSLTELQDRISTNARSIVQSVKKARALLLTISKDARQASYQGQMLPSFREVVYTEIAEIPTWSQLLRQELEFLWNQNSVLTAIQFAIENYNVILAEKRAQQSAVDEKILKYQAFNNRRVELTLEEETLFREKNQLEKLVQEFAETNAQRLAEIEAENKVIEVYHGFCVAYSALACSLKQYRDRLPQELSAGLRDKVIEYYNQINSHDPSFEQLASLSLPMVAGDKVIVRFIGSSTPRDALHVLSEGHIKVLGLSILLAKIVHEEIGFIIFDDIVNAIDDDHRSGIAELLLTHVDFNNKQQIITCHGEQFINKLEHRLGASLASKEVVRYRFYPVDSIDERGVKVSTGDTKHYLVQAQEAFSRSALKDAASKCRQAVESIAETLWKRLGKEKSISLTVKMRTPGAQPDLSTVVDSLIRELKGIDPGSVVYISFSALKDKYPWSILNKGSHEQDDLPEFERADIGSVLTLLGTLEQGLSNMNFATVISSKD</sequence>
<dbReference type="PANTHER" id="PTHR32182:SF0">
    <property type="entry name" value="DNA REPLICATION AND REPAIR PROTEIN RECF"/>
    <property type="match status" value="1"/>
</dbReference>
<dbReference type="Gene3D" id="3.40.50.300">
    <property type="entry name" value="P-loop containing nucleotide triphosphate hydrolases"/>
    <property type="match status" value="2"/>
</dbReference>